<dbReference type="PANTHER" id="PTHR39337">
    <property type="entry name" value="BLR5642 PROTEIN"/>
    <property type="match status" value="1"/>
</dbReference>
<evidence type="ECO:0000313" key="2">
    <source>
        <dbReference type="EMBL" id="MBV6547239.1"/>
    </source>
</evidence>
<dbReference type="OrthoDB" id="9789109at2"/>
<dbReference type="InterPro" id="IPR007438">
    <property type="entry name" value="DUF488"/>
</dbReference>
<keyword evidence="4" id="KW-1185">Reference proteome</keyword>
<dbReference type="EMBL" id="JABUMC010000018">
    <property type="protein sequence ID" value="MBV6547239.1"/>
    <property type="molecule type" value="Genomic_DNA"/>
</dbReference>
<dbReference type="EMBL" id="JABULY010000001">
    <property type="protein sequence ID" value="MBV6530543.1"/>
    <property type="molecule type" value="Genomic_DNA"/>
</dbReference>
<organism evidence="2 3">
    <name type="scientific">Ursidibacter maritimus</name>
    <dbReference type="NCBI Taxonomy" id="1331689"/>
    <lineage>
        <taxon>Bacteria</taxon>
        <taxon>Pseudomonadati</taxon>
        <taxon>Pseudomonadota</taxon>
        <taxon>Gammaproteobacteria</taxon>
        <taxon>Pasteurellales</taxon>
        <taxon>Pasteurellaceae</taxon>
        <taxon>Ursidibacter</taxon>
    </lineage>
</organism>
<evidence type="ECO:0000313" key="1">
    <source>
        <dbReference type="EMBL" id="MBV6530543.1"/>
    </source>
</evidence>
<dbReference type="Proteomes" id="UP001196379">
    <property type="component" value="Unassembled WGS sequence"/>
</dbReference>
<proteinExistence type="predicted"/>
<evidence type="ECO:0000313" key="4">
    <source>
        <dbReference type="Proteomes" id="UP001196379"/>
    </source>
</evidence>
<dbReference type="AlphaFoldDB" id="A0A949T258"/>
<protein>
    <submittedName>
        <fullName evidence="2">DUF488 domain-containing protein</fullName>
    </submittedName>
</protein>
<gene>
    <name evidence="1" type="ORF">HT657_00025</name>
    <name evidence="2" type="ORF">HT672_08115</name>
</gene>
<evidence type="ECO:0000313" key="3">
    <source>
        <dbReference type="Proteomes" id="UP000732858"/>
    </source>
</evidence>
<dbReference type="Proteomes" id="UP000732858">
    <property type="component" value="Unassembled WGS sequence"/>
</dbReference>
<reference evidence="2 4" key="1">
    <citation type="journal article" date="2021" name="Mol. Ecol.">
        <title>Polar bear-adapted Ursidibacter maritimus are remarkably conserved after generations in captivity.</title>
        <authorList>
            <person name="Espinosa-Gongora C."/>
            <person name="Hansen M.J."/>
            <person name="Bertelsen M.F."/>
            <person name="Bojesen A.M."/>
        </authorList>
    </citation>
    <scope>NUCLEOTIDE SEQUENCE</scope>
    <source>
        <strain evidence="2">Pb43105x</strain>
        <strain evidence="1 4">Pb43106</strain>
    </source>
</reference>
<accession>A0A949T258</accession>
<dbReference type="PANTHER" id="PTHR39337:SF1">
    <property type="entry name" value="BLR5642 PROTEIN"/>
    <property type="match status" value="1"/>
</dbReference>
<name>A0A949T258_9PAST</name>
<sequence length="146" mass="17196">MNINTIGFTEKSAEQFFELLRNSNTNLLIDVRINNSSQLSGFAKKNDLKFFLKELCSIDYIHMPELAPTNNLLKLYRSGDISWKQYEDSFLNLMAKRRIEKLVNNHLLENGCLLCSEHKPHYCHRRLVIEYLNKEANFNLSVKHLY</sequence>
<comment type="caution">
    <text evidence="2">The sequence shown here is derived from an EMBL/GenBank/DDBJ whole genome shotgun (WGS) entry which is preliminary data.</text>
</comment>
<dbReference type="Pfam" id="PF04343">
    <property type="entry name" value="DUF488"/>
    <property type="match status" value="1"/>
</dbReference>